<comment type="caution">
    <text evidence="2">The sequence shown here is derived from an EMBL/GenBank/DDBJ whole genome shotgun (WGS) entry which is preliminary data.</text>
</comment>
<keyword evidence="1" id="KW-0812">Transmembrane</keyword>
<keyword evidence="1" id="KW-0472">Membrane</keyword>
<keyword evidence="3" id="KW-1185">Reference proteome</keyword>
<name>A0A368L114_9BURK</name>
<evidence type="ECO:0000313" key="2">
    <source>
        <dbReference type="EMBL" id="RCS56799.1"/>
    </source>
</evidence>
<dbReference type="Proteomes" id="UP000252357">
    <property type="component" value="Unassembled WGS sequence"/>
</dbReference>
<feature type="transmembrane region" description="Helical" evidence="1">
    <location>
        <begin position="53"/>
        <end position="72"/>
    </location>
</feature>
<evidence type="ECO:0000256" key="1">
    <source>
        <dbReference type="SAM" id="Phobius"/>
    </source>
</evidence>
<feature type="transmembrane region" description="Helical" evidence="1">
    <location>
        <begin position="126"/>
        <end position="149"/>
    </location>
</feature>
<feature type="transmembrane region" description="Helical" evidence="1">
    <location>
        <begin position="230"/>
        <end position="248"/>
    </location>
</feature>
<accession>A0A368L114</accession>
<organism evidence="2 3">
    <name type="scientific">Parvibium lacunae</name>
    <dbReference type="NCBI Taxonomy" id="1888893"/>
    <lineage>
        <taxon>Bacteria</taxon>
        <taxon>Pseudomonadati</taxon>
        <taxon>Pseudomonadota</taxon>
        <taxon>Betaproteobacteria</taxon>
        <taxon>Burkholderiales</taxon>
        <taxon>Alcaligenaceae</taxon>
        <taxon>Parvibium</taxon>
    </lineage>
</organism>
<feature type="transmembrane region" description="Helical" evidence="1">
    <location>
        <begin position="156"/>
        <end position="176"/>
    </location>
</feature>
<proteinExistence type="predicted"/>
<dbReference type="RefSeq" id="WP_114403401.1">
    <property type="nucleotide sequence ID" value="NZ_QPGB01000005.1"/>
</dbReference>
<evidence type="ECO:0000313" key="3">
    <source>
        <dbReference type="Proteomes" id="UP000252357"/>
    </source>
</evidence>
<keyword evidence="1" id="KW-1133">Transmembrane helix</keyword>
<reference evidence="2 3" key="1">
    <citation type="journal article" date="2018" name="Int. J. Syst. Evol. Microbiol.">
        <title>Parvibium lacunae gen. nov., sp. nov., a new member of the family Alcaligenaceae isolated from a freshwater pond.</title>
        <authorList>
            <person name="Chen W.M."/>
            <person name="Xie P.B."/>
            <person name="Hsu M.Y."/>
            <person name="Sheu S.Y."/>
        </authorList>
    </citation>
    <scope>NUCLEOTIDE SEQUENCE [LARGE SCALE GENOMIC DNA]</scope>
    <source>
        <strain evidence="2 3">KMB9</strain>
    </source>
</reference>
<dbReference type="AlphaFoldDB" id="A0A368L114"/>
<protein>
    <submittedName>
        <fullName evidence="2">Uncharacterized protein</fullName>
    </submittedName>
</protein>
<sequence length="253" mass="28557">MLPILRLTILEAYRTRLPYLWLGIVLLSLAIGAFVAQLALIEQHLVEVSMVAPLLRLLAMLVVIFQVCAQTVREMEERQHWVLLAHALSRWQWLAGRMAGHMVVAGLTALCLGALVWLIWPRPTTLVWHLSLALECSLLAAIAYLLALVLRHLPRALFACLMVYSLGRFSSVWLSLSETRSPLIAPGETSVGLVYLMQLIDALVPKFEQFTQTTWLLAATPAWGVLQTPLWQWLLYVGLLFLVAVFDLQQREL</sequence>
<gene>
    <name evidence="2" type="ORF">DU000_10690</name>
</gene>
<feature type="transmembrane region" description="Helical" evidence="1">
    <location>
        <begin position="20"/>
        <end position="41"/>
    </location>
</feature>
<dbReference type="EMBL" id="QPGB01000005">
    <property type="protein sequence ID" value="RCS56799.1"/>
    <property type="molecule type" value="Genomic_DNA"/>
</dbReference>
<feature type="transmembrane region" description="Helical" evidence="1">
    <location>
        <begin position="99"/>
        <end position="120"/>
    </location>
</feature>